<keyword evidence="3" id="KW-1185">Reference proteome</keyword>
<evidence type="ECO:0000313" key="3">
    <source>
        <dbReference type="Proteomes" id="UP000501058"/>
    </source>
</evidence>
<feature type="compositionally biased region" description="Basic and acidic residues" evidence="1">
    <location>
        <begin position="1"/>
        <end position="19"/>
    </location>
</feature>
<organism evidence="2 3">
    <name type="scientific">Propioniciclava coleopterorum</name>
    <dbReference type="NCBI Taxonomy" id="2714937"/>
    <lineage>
        <taxon>Bacteria</taxon>
        <taxon>Bacillati</taxon>
        <taxon>Actinomycetota</taxon>
        <taxon>Actinomycetes</taxon>
        <taxon>Propionibacteriales</taxon>
        <taxon>Propionibacteriaceae</taxon>
        <taxon>Propioniciclava</taxon>
    </lineage>
</organism>
<dbReference type="EMBL" id="CP049865">
    <property type="protein sequence ID" value="QIK72620.1"/>
    <property type="molecule type" value="Genomic_DNA"/>
</dbReference>
<dbReference type="RefSeq" id="WP_166233694.1">
    <property type="nucleotide sequence ID" value="NZ_CP049865.1"/>
</dbReference>
<feature type="compositionally biased region" description="Acidic residues" evidence="1">
    <location>
        <begin position="20"/>
        <end position="36"/>
    </location>
</feature>
<gene>
    <name evidence="2" type="ORF">G7070_10510</name>
</gene>
<sequence length="53" mass="5873">MSDPDRTQDDEDLRKKQEDLAVEELEETEVIEEEQDGTGAIPLGPGPSDDDKS</sequence>
<name>A0A6G7Y755_9ACTN</name>
<proteinExistence type="predicted"/>
<protein>
    <submittedName>
        <fullName evidence="2">Uncharacterized protein</fullName>
    </submittedName>
</protein>
<dbReference type="AlphaFoldDB" id="A0A6G7Y755"/>
<evidence type="ECO:0000313" key="2">
    <source>
        <dbReference type="EMBL" id="QIK72620.1"/>
    </source>
</evidence>
<reference evidence="2 3" key="1">
    <citation type="submission" date="2020-03" db="EMBL/GenBank/DDBJ databases">
        <title>Propioniciclava sp. nov., isolated from Hydrophilus acuminatus.</title>
        <authorList>
            <person name="Hyun D.-W."/>
            <person name="Bae J.-W."/>
        </authorList>
    </citation>
    <scope>NUCLEOTIDE SEQUENCE [LARGE SCALE GENOMIC DNA]</scope>
    <source>
        <strain evidence="2 3">HDW11</strain>
    </source>
</reference>
<evidence type="ECO:0000256" key="1">
    <source>
        <dbReference type="SAM" id="MobiDB-lite"/>
    </source>
</evidence>
<accession>A0A6G7Y755</accession>
<dbReference type="KEGG" id="prv:G7070_10510"/>
<dbReference type="Proteomes" id="UP000501058">
    <property type="component" value="Chromosome"/>
</dbReference>
<feature type="region of interest" description="Disordered" evidence="1">
    <location>
        <begin position="1"/>
        <end position="53"/>
    </location>
</feature>